<dbReference type="EMBL" id="SNRY01000958">
    <property type="protein sequence ID" value="KAA6334807.1"/>
    <property type="molecule type" value="Genomic_DNA"/>
</dbReference>
<accession>A0A5J4RLS4</accession>
<gene>
    <name evidence="1" type="ORF">EZS27_016903</name>
</gene>
<organism evidence="1">
    <name type="scientific">termite gut metagenome</name>
    <dbReference type="NCBI Taxonomy" id="433724"/>
    <lineage>
        <taxon>unclassified sequences</taxon>
        <taxon>metagenomes</taxon>
        <taxon>organismal metagenomes</taxon>
    </lineage>
</organism>
<dbReference type="PROSITE" id="PS51257">
    <property type="entry name" value="PROKAR_LIPOPROTEIN"/>
    <property type="match status" value="1"/>
</dbReference>
<evidence type="ECO:0000313" key="1">
    <source>
        <dbReference type="EMBL" id="KAA6334807.1"/>
    </source>
</evidence>
<name>A0A5J4RLS4_9ZZZZ</name>
<proteinExistence type="predicted"/>
<dbReference type="AlphaFoldDB" id="A0A5J4RLS4"/>
<sequence length="295" mass="32069">MSPCKPKPLRFWMIFFSQFGSIIISGCEVSGDDIAPGIVGLYGRDPGGNITFKVVPFAGRVNAGDVFPVYLTLSHTVITRDYGDNEIKPIAYDYAASLSNELPEGVNYIRIDRTGNRRFMDNSLPEIYRQRFEKLGSIEAYTEEQSVKGLIASLIRYTPTYIDHEPGENDSDYPIGALVLTISEEGERSFWRCYDNTEGAAVWSQADGGGGVSDGGGGGNGDALKEKANVTLTGNQASGDLTGAKFEVVIGEQTTEYTFEGSTLTVLIAPGQSYQIVPKTVAGYKPRRQRATQPS</sequence>
<protein>
    <submittedName>
        <fullName evidence="1">Uncharacterized protein</fullName>
    </submittedName>
</protein>
<comment type="caution">
    <text evidence="1">The sequence shown here is derived from an EMBL/GenBank/DDBJ whole genome shotgun (WGS) entry which is preliminary data.</text>
</comment>
<reference evidence="1" key="1">
    <citation type="submission" date="2019-03" db="EMBL/GenBank/DDBJ databases">
        <title>Single cell metagenomics reveals metabolic interactions within the superorganism composed of flagellate Streblomastix strix and complex community of Bacteroidetes bacteria on its surface.</title>
        <authorList>
            <person name="Treitli S.C."/>
            <person name="Kolisko M."/>
            <person name="Husnik F."/>
            <person name="Keeling P."/>
            <person name="Hampl V."/>
        </authorList>
    </citation>
    <scope>NUCLEOTIDE SEQUENCE</scope>
    <source>
        <strain evidence="1">STM</strain>
    </source>
</reference>